<organism evidence="2 3">
    <name type="scientific">Trachymyrmex cornetzi</name>
    <dbReference type="NCBI Taxonomy" id="471704"/>
    <lineage>
        <taxon>Eukaryota</taxon>
        <taxon>Metazoa</taxon>
        <taxon>Ecdysozoa</taxon>
        <taxon>Arthropoda</taxon>
        <taxon>Hexapoda</taxon>
        <taxon>Insecta</taxon>
        <taxon>Pterygota</taxon>
        <taxon>Neoptera</taxon>
        <taxon>Endopterygota</taxon>
        <taxon>Hymenoptera</taxon>
        <taxon>Apocrita</taxon>
        <taxon>Aculeata</taxon>
        <taxon>Formicoidea</taxon>
        <taxon>Formicidae</taxon>
        <taxon>Myrmicinae</taxon>
        <taxon>Trachymyrmex</taxon>
    </lineage>
</organism>
<name>A0A151IY96_9HYME</name>
<dbReference type="Proteomes" id="UP000078492">
    <property type="component" value="Unassembled WGS sequence"/>
</dbReference>
<evidence type="ECO:0000259" key="1">
    <source>
        <dbReference type="Pfam" id="PF21787"/>
    </source>
</evidence>
<evidence type="ECO:0000313" key="3">
    <source>
        <dbReference type="Proteomes" id="UP000078492"/>
    </source>
</evidence>
<dbReference type="AlphaFoldDB" id="A0A151IY96"/>
<proteinExistence type="predicted"/>
<protein>
    <recommendedName>
        <fullName evidence="1">Transposable element P transposase-like RNase H domain-containing protein</fullName>
    </recommendedName>
</protein>
<feature type="non-terminal residue" evidence="2">
    <location>
        <position position="1"/>
    </location>
</feature>
<evidence type="ECO:0000313" key="2">
    <source>
        <dbReference type="EMBL" id="KYN13275.1"/>
    </source>
</evidence>
<gene>
    <name evidence="2" type="ORF">ALC57_14538</name>
</gene>
<sequence>IQPKLTYDTRKDILCGLEDWGNNRTRKVADHVLVFMLRGLKSGWKMPIFYSFCQKQIKTTQLIRCIKGMLNRLPNSIKVDSTDFLNSKFDNSGSSNAATIKELLLRTDMKRNFEKRTQQFRFYFNMLNTRFCNQDSLENNDCSESEDSFKKSEFLICIKQIICSINKLLKTRSHHRDILKMLLQHFKNWNINMNWYECIEHHVDIFNIIVRINAIKTIVCWSEKKNALIKIMIM</sequence>
<dbReference type="Pfam" id="PF21787">
    <property type="entry name" value="TNP-like_RNaseH_N"/>
    <property type="match status" value="1"/>
</dbReference>
<dbReference type="EMBL" id="KQ980773">
    <property type="protein sequence ID" value="KYN13275.1"/>
    <property type="molecule type" value="Genomic_DNA"/>
</dbReference>
<accession>A0A151IY96</accession>
<feature type="domain" description="Transposable element P transposase-like RNase H" evidence="1">
    <location>
        <begin position="1"/>
        <end position="76"/>
    </location>
</feature>
<reference evidence="2 3" key="1">
    <citation type="submission" date="2015-09" db="EMBL/GenBank/DDBJ databases">
        <title>Trachymyrmex cornetzi WGS genome.</title>
        <authorList>
            <person name="Nygaard S."/>
            <person name="Hu H."/>
            <person name="Boomsma J."/>
            <person name="Zhang G."/>
        </authorList>
    </citation>
    <scope>NUCLEOTIDE SEQUENCE [LARGE SCALE GENOMIC DNA]</scope>
    <source>
        <strain evidence="2">Tcor2-1</strain>
        <tissue evidence="2">Whole body</tissue>
    </source>
</reference>
<keyword evidence="3" id="KW-1185">Reference proteome</keyword>
<dbReference type="InterPro" id="IPR048365">
    <property type="entry name" value="TNP-like_RNaseH_N"/>
</dbReference>